<dbReference type="GO" id="GO:0004357">
    <property type="term" value="F:glutamate-cysteine ligase activity"/>
    <property type="evidence" value="ECO:0007669"/>
    <property type="project" value="InterPro"/>
</dbReference>
<dbReference type="AlphaFoldDB" id="A0A367MCD5"/>
<dbReference type="GO" id="GO:0005829">
    <property type="term" value="C:cytosol"/>
    <property type="evidence" value="ECO:0007669"/>
    <property type="project" value="TreeGrafter"/>
</dbReference>
<dbReference type="EMBL" id="QORE01000246">
    <property type="protein sequence ID" value="RCI75029.1"/>
    <property type="molecule type" value="Genomic_DNA"/>
</dbReference>
<dbReference type="Gene3D" id="3.30.590.20">
    <property type="match status" value="1"/>
</dbReference>
<dbReference type="PANTHER" id="PTHR38761">
    <property type="entry name" value="GLUTAMATE--CYSTEINE LIGASE"/>
    <property type="match status" value="1"/>
</dbReference>
<protein>
    <submittedName>
        <fullName evidence="1">Glutamate--cysteine ligase</fullName>
    </submittedName>
</protein>
<sequence>ARGGEAHAAALAAQRAKVADAELTPSAQVLKVMRERGESFEAFSLRQSREHAEYFRQHPLAAEEQARFEKMASDSLAEQTELERDQDGDFDTFVAAYQASILGLISN</sequence>
<keyword evidence="1" id="KW-0436">Ligase</keyword>
<dbReference type="InterPro" id="IPR014746">
    <property type="entry name" value="Gln_synth/guanido_kin_cat_dom"/>
</dbReference>
<dbReference type="GO" id="GO:0006750">
    <property type="term" value="P:glutathione biosynthetic process"/>
    <property type="evidence" value="ECO:0007669"/>
    <property type="project" value="InterPro"/>
</dbReference>
<dbReference type="PANTHER" id="PTHR38761:SF1">
    <property type="entry name" value="GLUTAMATE--CYSTEINE LIGASE"/>
    <property type="match status" value="1"/>
</dbReference>
<feature type="non-terminal residue" evidence="1">
    <location>
        <position position="1"/>
    </location>
</feature>
<name>A0A367MCD5_PSEAI</name>
<dbReference type="SUPFAM" id="SSF55931">
    <property type="entry name" value="Glutamine synthetase/guanido kinase"/>
    <property type="match status" value="1"/>
</dbReference>
<evidence type="ECO:0000313" key="2">
    <source>
        <dbReference type="Proteomes" id="UP000253594"/>
    </source>
</evidence>
<reference evidence="1 2" key="1">
    <citation type="submission" date="2018-07" db="EMBL/GenBank/DDBJ databases">
        <title>Mechanisms of high-level aminoglycoside resistance among Gram-negative pathogens in Brazil.</title>
        <authorList>
            <person name="Ballaben A.S."/>
            <person name="Darini A.L.C."/>
            <person name="Doi Y."/>
        </authorList>
    </citation>
    <scope>NUCLEOTIDE SEQUENCE [LARGE SCALE GENOMIC DNA]</scope>
    <source>
        <strain evidence="1 2">B2-305</strain>
    </source>
</reference>
<gene>
    <name evidence="1" type="ORF">DT376_09825</name>
</gene>
<accession>A0A367MCD5</accession>
<dbReference type="InterPro" id="IPR006334">
    <property type="entry name" value="Glut_cys_ligase"/>
</dbReference>
<evidence type="ECO:0000313" key="1">
    <source>
        <dbReference type="EMBL" id="RCI75029.1"/>
    </source>
</evidence>
<dbReference type="GO" id="GO:0046872">
    <property type="term" value="F:metal ion binding"/>
    <property type="evidence" value="ECO:0007669"/>
    <property type="project" value="TreeGrafter"/>
</dbReference>
<comment type="caution">
    <text evidence="1">The sequence shown here is derived from an EMBL/GenBank/DDBJ whole genome shotgun (WGS) entry which is preliminary data.</text>
</comment>
<proteinExistence type="predicted"/>
<dbReference type="Proteomes" id="UP000253594">
    <property type="component" value="Unassembled WGS sequence"/>
</dbReference>
<organism evidence="1 2">
    <name type="scientific">Pseudomonas aeruginosa</name>
    <dbReference type="NCBI Taxonomy" id="287"/>
    <lineage>
        <taxon>Bacteria</taxon>
        <taxon>Pseudomonadati</taxon>
        <taxon>Pseudomonadota</taxon>
        <taxon>Gammaproteobacteria</taxon>
        <taxon>Pseudomonadales</taxon>
        <taxon>Pseudomonadaceae</taxon>
        <taxon>Pseudomonas</taxon>
    </lineage>
</organism>